<evidence type="ECO:0000259" key="1">
    <source>
        <dbReference type="SMART" id="SM00481"/>
    </source>
</evidence>
<dbReference type="InterPro" id="IPR003141">
    <property type="entry name" value="Pol/His_phosphatase_N"/>
</dbReference>
<dbReference type="Gene3D" id="1.10.150.650">
    <property type="match status" value="1"/>
</dbReference>
<accession>A0ABP8CTJ9</accession>
<comment type="caution">
    <text evidence="2">The sequence shown here is derived from an EMBL/GenBank/DDBJ whole genome shotgun (WGS) entry which is preliminary data.</text>
</comment>
<organism evidence="2 3">
    <name type="scientific">Dactylosporangium darangshiense</name>
    <dbReference type="NCBI Taxonomy" id="579108"/>
    <lineage>
        <taxon>Bacteria</taxon>
        <taxon>Bacillati</taxon>
        <taxon>Actinomycetota</taxon>
        <taxon>Actinomycetes</taxon>
        <taxon>Micromonosporales</taxon>
        <taxon>Micromonosporaceae</taxon>
        <taxon>Dactylosporangium</taxon>
    </lineage>
</organism>
<feature type="domain" description="Polymerase/histidinol phosphatase N-terminal" evidence="1">
    <location>
        <begin position="5"/>
        <end position="69"/>
    </location>
</feature>
<dbReference type="EMBL" id="BAABAT010000001">
    <property type="protein sequence ID" value="GAA4243237.1"/>
    <property type="molecule type" value="Genomic_DNA"/>
</dbReference>
<evidence type="ECO:0000313" key="2">
    <source>
        <dbReference type="EMBL" id="GAA4243237.1"/>
    </source>
</evidence>
<dbReference type="PANTHER" id="PTHR42924:SF3">
    <property type="entry name" value="POLYMERASE_HISTIDINOL PHOSPHATASE N-TERMINAL DOMAIN-CONTAINING PROTEIN"/>
    <property type="match status" value="1"/>
</dbReference>
<dbReference type="Proteomes" id="UP001500620">
    <property type="component" value="Unassembled WGS sequence"/>
</dbReference>
<dbReference type="Gene3D" id="3.20.20.140">
    <property type="entry name" value="Metal-dependent hydrolases"/>
    <property type="match status" value="1"/>
</dbReference>
<dbReference type="InterPro" id="IPR052018">
    <property type="entry name" value="PHP_domain"/>
</dbReference>
<dbReference type="SUPFAM" id="SSF89550">
    <property type="entry name" value="PHP domain-like"/>
    <property type="match status" value="1"/>
</dbReference>
<dbReference type="SMART" id="SM00481">
    <property type="entry name" value="POLIIIAc"/>
    <property type="match status" value="1"/>
</dbReference>
<dbReference type="PANTHER" id="PTHR42924">
    <property type="entry name" value="EXONUCLEASE"/>
    <property type="match status" value="1"/>
</dbReference>
<reference evidence="3" key="1">
    <citation type="journal article" date="2019" name="Int. J. Syst. Evol. Microbiol.">
        <title>The Global Catalogue of Microorganisms (GCM) 10K type strain sequencing project: providing services to taxonomists for standard genome sequencing and annotation.</title>
        <authorList>
            <consortium name="The Broad Institute Genomics Platform"/>
            <consortium name="The Broad Institute Genome Sequencing Center for Infectious Disease"/>
            <person name="Wu L."/>
            <person name="Ma J."/>
        </authorList>
    </citation>
    <scope>NUCLEOTIDE SEQUENCE [LARGE SCALE GENOMIC DNA]</scope>
    <source>
        <strain evidence="3">JCM 17441</strain>
    </source>
</reference>
<keyword evidence="3" id="KW-1185">Reference proteome</keyword>
<protein>
    <submittedName>
        <fullName evidence="2">PHP domain-containing protein</fullName>
    </submittedName>
</protein>
<sequence>MAMRIDLHAHSTVSDGTATPAEVMVMAAAAALDVVALTDHDTTTGWAEAAAALPVGRTLVPGAELSCRWNDGGQRLGMHMLAYLFDPTDAALTAEMTRVRDGLAHRAQAVVELLRAGGVDVTWDEVRELAAGDTVGRPHIAQALVDGGRVGSVQEAFEPQWLGERYYVPKQAMDVFVALRLVRDAGGVAVLAHPRRKDREVPHEVLAELAKEGLFGLEADHPEHADAAREAVRAAALEFGLVVTGSSDFHGARKTVRIGANTTDPQVFEQIVNAASGTAPITAAAVR</sequence>
<gene>
    <name evidence="2" type="ORF">GCM10022255_001460</name>
</gene>
<name>A0ABP8CTJ9_9ACTN</name>
<proteinExistence type="predicted"/>
<evidence type="ECO:0000313" key="3">
    <source>
        <dbReference type="Proteomes" id="UP001500620"/>
    </source>
</evidence>
<dbReference type="InterPro" id="IPR016195">
    <property type="entry name" value="Pol/histidinol_Pase-like"/>
</dbReference>